<dbReference type="InterPro" id="IPR005148">
    <property type="entry name" value="Arg-tRNA-synth_N"/>
</dbReference>
<keyword evidence="4 11" id="KW-0963">Cytoplasm</keyword>
<feature type="domain" description="DALR anticodon binding" evidence="13">
    <location>
        <begin position="431"/>
        <end position="551"/>
    </location>
</feature>
<dbReference type="SUPFAM" id="SSF47323">
    <property type="entry name" value="Anticodon-binding domain of a subclass of class I aminoacyl-tRNA synthetases"/>
    <property type="match status" value="1"/>
</dbReference>
<dbReference type="SUPFAM" id="SSF55190">
    <property type="entry name" value="Arginyl-tRNA synthetase (ArgRS), N-terminal 'additional' domain"/>
    <property type="match status" value="1"/>
</dbReference>
<keyword evidence="8 11" id="KW-0648">Protein biosynthesis</keyword>
<proteinExistence type="inferred from homology"/>
<dbReference type="EC" id="6.1.1.19" evidence="11"/>
<dbReference type="GO" id="GO:0004814">
    <property type="term" value="F:arginine-tRNA ligase activity"/>
    <property type="evidence" value="ECO:0007669"/>
    <property type="project" value="UniProtKB-UniRule"/>
</dbReference>
<feature type="short sequence motif" description="'HIGH' region" evidence="11">
    <location>
        <begin position="130"/>
        <end position="140"/>
    </location>
</feature>
<dbReference type="CDD" id="cd00671">
    <property type="entry name" value="ArgRS_core"/>
    <property type="match status" value="1"/>
</dbReference>
<dbReference type="Proteomes" id="UP000316238">
    <property type="component" value="Unassembled WGS sequence"/>
</dbReference>
<dbReference type="InterPro" id="IPR008909">
    <property type="entry name" value="DALR_anticod-bd"/>
</dbReference>
<dbReference type="Pfam" id="PF05746">
    <property type="entry name" value="DALR_1"/>
    <property type="match status" value="1"/>
</dbReference>
<evidence type="ECO:0000256" key="2">
    <source>
        <dbReference type="ARBA" id="ARBA00005594"/>
    </source>
</evidence>
<evidence type="ECO:0000256" key="8">
    <source>
        <dbReference type="ARBA" id="ARBA00022917"/>
    </source>
</evidence>
<dbReference type="InterPro" id="IPR014729">
    <property type="entry name" value="Rossmann-like_a/b/a_fold"/>
</dbReference>
<dbReference type="SMART" id="SM00836">
    <property type="entry name" value="DALR_1"/>
    <property type="match status" value="1"/>
</dbReference>
<dbReference type="Gene3D" id="3.40.50.620">
    <property type="entry name" value="HUPs"/>
    <property type="match status" value="1"/>
</dbReference>
<evidence type="ECO:0000256" key="4">
    <source>
        <dbReference type="ARBA" id="ARBA00022490"/>
    </source>
</evidence>
<keyword evidence="6 11" id="KW-0547">Nucleotide-binding</keyword>
<evidence type="ECO:0000256" key="12">
    <source>
        <dbReference type="RuleBase" id="RU363038"/>
    </source>
</evidence>
<dbReference type="PANTHER" id="PTHR11956:SF5">
    <property type="entry name" value="ARGININE--TRNA LIGASE, CYTOPLASMIC"/>
    <property type="match status" value="1"/>
</dbReference>
<evidence type="ECO:0000256" key="10">
    <source>
        <dbReference type="ARBA" id="ARBA00049339"/>
    </source>
</evidence>
<sequence length="551" mass="61628">MIRSRLKNLLDHCFQQGVEQNLWSAAAAGLYNLETPKHEGQGDFATNFAMIVAGKERRKPREVAEQLAALLRQDAALLDKVEIAGPGFVNLFVNPAVWSSVLAPIAEQQEHFGLCDIGKGMKVMVEFVSANPTGPLSVGHGRNAILGDSIARLLIAAGYDVTREYYFNDAGRQMRVLGASLQARYLEKLGLPNEFPEDGYQGGYMYDIAQGMIDEAGDGFKDADVDVFRKRAQEAIFADIDATLKRIGIIFDSYYNEHDLYEKGLIDDVVTTLRAKGLVYEQDGATWFKTTEFGQAQDRVIIKNTGEPTYRLPDIAYHREKFRRGFERMINVFGSDHIATVPDVLAGVEALGFDKTKVQVIMHQFVTLMRGGKQVKMSTRKATFITVDELADEVGIDALRFFFLMRKPDSQLEFDLELAKSQSQENPVYYVQYGHARLCSIERMAVERGVVVPELADVNLDCLRELEEYQLLKTLAAYPSLIADAANDLSPHRIIFFLMDLAGQFHSFYNKHKVMTEDAQLTAARFCLCRGIKTVLANGLGLVGVTAPERM</sequence>
<name>A0A521G1E3_9BACT</name>
<comment type="subunit">
    <text evidence="3 11">Monomer.</text>
</comment>
<evidence type="ECO:0000259" key="14">
    <source>
        <dbReference type="SMART" id="SM01016"/>
    </source>
</evidence>
<dbReference type="Pfam" id="PF00750">
    <property type="entry name" value="tRNA-synt_1d"/>
    <property type="match status" value="1"/>
</dbReference>
<comment type="caution">
    <text evidence="15">The sequence shown here is derived from an EMBL/GenBank/DDBJ whole genome shotgun (WGS) entry which is preliminary data.</text>
</comment>
<keyword evidence="16" id="KW-1185">Reference proteome</keyword>
<dbReference type="Gene3D" id="1.10.730.10">
    <property type="entry name" value="Isoleucyl-tRNA Synthetase, Domain 1"/>
    <property type="match status" value="1"/>
</dbReference>
<organism evidence="15 16">
    <name type="scientific">Candidatus Electronema aureum</name>
    <dbReference type="NCBI Taxonomy" id="2005002"/>
    <lineage>
        <taxon>Bacteria</taxon>
        <taxon>Pseudomonadati</taxon>
        <taxon>Thermodesulfobacteriota</taxon>
        <taxon>Desulfobulbia</taxon>
        <taxon>Desulfobulbales</taxon>
        <taxon>Desulfobulbaceae</taxon>
        <taxon>Candidatus Electronema</taxon>
    </lineage>
</organism>
<dbReference type="InterPro" id="IPR009080">
    <property type="entry name" value="tRNAsynth_Ia_anticodon-bd"/>
</dbReference>
<accession>A0A521G1E3</accession>
<dbReference type="GO" id="GO:0005524">
    <property type="term" value="F:ATP binding"/>
    <property type="evidence" value="ECO:0007669"/>
    <property type="project" value="UniProtKB-UniRule"/>
</dbReference>
<dbReference type="SUPFAM" id="SSF52374">
    <property type="entry name" value="Nucleotidylyl transferase"/>
    <property type="match status" value="1"/>
</dbReference>
<keyword evidence="5 11" id="KW-0436">Ligase</keyword>
<dbReference type="PRINTS" id="PR01038">
    <property type="entry name" value="TRNASYNTHARG"/>
</dbReference>
<dbReference type="AlphaFoldDB" id="A0A521G1E3"/>
<keyword evidence="9 11" id="KW-0030">Aminoacyl-tRNA synthetase</keyword>
<dbReference type="GO" id="GO:0005737">
    <property type="term" value="C:cytoplasm"/>
    <property type="evidence" value="ECO:0007669"/>
    <property type="project" value="UniProtKB-SubCell"/>
</dbReference>
<evidence type="ECO:0000256" key="7">
    <source>
        <dbReference type="ARBA" id="ARBA00022840"/>
    </source>
</evidence>
<dbReference type="PANTHER" id="PTHR11956">
    <property type="entry name" value="ARGINYL-TRNA SYNTHETASE"/>
    <property type="match status" value="1"/>
</dbReference>
<dbReference type="GO" id="GO:0006420">
    <property type="term" value="P:arginyl-tRNA aminoacylation"/>
    <property type="evidence" value="ECO:0007669"/>
    <property type="project" value="UniProtKB-UniRule"/>
</dbReference>
<dbReference type="Gene3D" id="3.30.1360.70">
    <property type="entry name" value="Arginyl tRNA synthetase N-terminal domain"/>
    <property type="match status" value="1"/>
</dbReference>
<dbReference type="HAMAP" id="MF_00123">
    <property type="entry name" value="Arg_tRNA_synth"/>
    <property type="match status" value="1"/>
</dbReference>
<evidence type="ECO:0000256" key="5">
    <source>
        <dbReference type="ARBA" id="ARBA00022598"/>
    </source>
</evidence>
<comment type="subcellular location">
    <subcellularLocation>
        <location evidence="1 11">Cytoplasm</location>
    </subcellularLocation>
</comment>
<evidence type="ECO:0000256" key="11">
    <source>
        <dbReference type="HAMAP-Rule" id="MF_00123"/>
    </source>
</evidence>
<evidence type="ECO:0000256" key="1">
    <source>
        <dbReference type="ARBA" id="ARBA00004496"/>
    </source>
</evidence>
<evidence type="ECO:0000259" key="13">
    <source>
        <dbReference type="SMART" id="SM00836"/>
    </source>
</evidence>
<dbReference type="InterPro" id="IPR035684">
    <property type="entry name" value="ArgRS_core"/>
</dbReference>
<evidence type="ECO:0000256" key="3">
    <source>
        <dbReference type="ARBA" id="ARBA00011245"/>
    </source>
</evidence>
<dbReference type="FunFam" id="3.40.50.620:FF:000062">
    <property type="entry name" value="Arginine--tRNA ligase"/>
    <property type="match status" value="1"/>
</dbReference>
<feature type="domain" description="Arginyl tRNA synthetase N-terminal" evidence="14">
    <location>
        <begin position="4"/>
        <end position="93"/>
    </location>
</feature>
<evidence type="ECO:0000313" key="15">
    <source>
        <dbReference type="EMBL" id="TAA74832.1"/>
    </source>
</evidence>
<dbReference type="InterPro" id="IPR001278">
    <property type="entry name" value="Arg-tRNA-ligase"/>
</dbReference>
<comment type="catalytic activity">
    <reaction evidence="10 11">
        <text>tRNA(Arg) + L-arginine + ATP = L-arginyl-tRNA(Arg) + AMP + diphosphate</text>
        <dbReference type="Rhea" id="RHEA:20301"/>
        <dbReference type="Rhea" id="RHEA-COMP:9658"/>
        <dbReference type="Rhea" id="RHEA-COMP:9673"/>
        <dbReference type="ChEBI" id="CHEBI:30616"/>
        <dbReference type="ChEBI" id="CHEBI:32682"/>
        <dbReference type="ChEBI" id="CHEBI:33019"/>
        <dbReference type="ChEBI" id="CHEBI:78442"/>
        <dbReference type="ChEBI" id="CHEBI:78513"/>
        <dbReference type="ChEBI" id="CHEBI:456215"/>
        <dbReference type="EC" id="6.1.1.19"/>
    </reaction>
</comment>
<reference evidence="15" key="1">
    <citation type="submission" date="2017-07" db="EMBL/GenBank/DDBJ databases">
        <title>The cable genome - Insights into the physiology and evolution of filamentous bacteria capable of sulfide oxidation via long distance electron transfer.</title>
        <authorList>
            <person name="Thorup C."/>
            <person name="Bjerg J.T."/>
            <person name="Schreiber L."/>
            <person name="Nielsen L.P."/>
            <person name="Kjeldsen K.U."/>
            <person name="Boesen T."/>
            <person name="Boggild A."/>
            <person name="Meysman F."/>
            <person name="Geelhoed J."/>
            <person name="Schramm A."/>
        </authorList>
    </citation>
    <scope>NUCLEOTIDE SEQUENCE [LARGE SCALE GENOMIC DNA]</scope>
    <source>
        <strain evidence="15">GS</strain>
    </source>
</reference>
<dbReference type="CDD" id="cd07956">
    <property type="entry name" value="Anticodon_Ia_Arg"/>
    <property type="match status" value="1"/>
</dbReference>
<dbReference type="EMBL" id="NQJD01000016">
    <property type="protein sequence ID" value="TAA74832.1"/>
    <property type="molecule type" value="Genomic_DNA"/>
</dbReference>
<dbReference type="NCBIfam" id="TIGR00456">
    <property type="entry name" value="argS"/>
    <property type="match status" value="1"/>
</dbReference>
<comment type="similarity">
    <text evidence="2 11 12">Belongs to the class-I aminoacyl-tRNA synthetase family.</text>
</comment>
<dbReference type="Pfam" id="PF03485">
    <property type="entry name" value="Arg_tRNA_synt_N"/>
    <property type="match status" value="1"/>
</dbReference>
<protein>
    <recommendedName>
        <fullName evidence="11">Arginine--tRNA ligase</fullName>
        <ecNumber evidence="11">6.1.1.19</ecNumber>
    </recommendedName>
    <alternativeName>
        <fullName evidence="11">Arginyl-tRNA synthetase</fullName>
        <shortName evidence="11">ArgRS</shortName>
    </alternativeName>
</protein>
<gene>
    <name evidence="11" type="primary">argS</name>
    <name evidence="15" type="ORF">CDV28_1168</name>
</gene>
<evidence type="ECO:0000313" key="16">
    <source>
        <dbReference type="Proteomes" id="UP000316238"/>
    </source>
</evidence>
<dbReference type="InterPro" id="IPR036695">
    <property type="entry name" value="Arg-tRNA-synth_N_sf"/>
</dbReference>
<evidence type="ECO:0000256" key="6">
    <source>
        <dbReference type="ARBA" id="ARBA00022741"/>
    </source>
</evidence>
<dbReference type="SMART" id="SM01016">
    <property type="entry name" value="Arg_tRNA_synt_N"/>
    <property type="match status" value="1"/>
</dbReference>
<dbReference type="FunFam" id="1.10.730.10:FF:000008">
    <property type="entry name" value="Arginine--tRNA ligase"/>
    <property type="match status" value="1"/>
</dbReference>
<keyword evidence="7 11" id="KW-0067">ATP-binding</keyword>
<evidence type="ECO:0000256" key="9">
    <source>
        <dbReference type="ARBA" id="ARBA00023146"/>
    </source>
</evidence>